<evidence type="ECO:0000313" key="1">
    <source>
        <dbReference type="EMBL" id="QEX15258.1"/>
    </source>
</evidence>
<dbReference type="CDD" id="cd05151">
    <property type="entry name" value="ChoK-like"/>
    <property type="match status" value="1"/>
</dbReference>
<protein>
    <submittedName>
        <fullName evidence="1">Choline kinase</fullName>
    </submittedName>
</protein>
<dbReference type="GO" id="GO:0005737">
    <property type="term" value="C:cytoplasm"/>
    <property type="evidence" value="ECO:0007669"/>
    <property type="project" value="TreeGrafter"/>
</dbReference>
<dbReference type="KEGG" id="htq:FRZ44_05390"/>
<keyword evidence="1" id="KW-0418">Kinase</keyword>
<gene>
    <name evidence="1" type="ORF">FRZ44_05390</name>
</gene>
<dbReference type="PANTHER" id="PTHR22603:SF66">
    <property type="entry name" value="ETHANOLAMINE KINASE"/>
    <property type="match status" value="1"/>
</dbReference>
<dbReference type="EMBL" id="CP042906">
    <property type="protein sequence ID" value="QEX15258.1"/>
    <property type="molecule type" value="Genomic_DNA"/>
</dbReference>
<accession>A0A5J6MCX8</accession>
<dbReference type="GO" id="GO:0004305">
    <property type="term" value="F:ethanolamine kinase activity"/>
    <property type="evidence" value="ECO:0007669"/>
    <property type="project" value="TreeGrafter"/>
</dbReference>
<dbReference type="Proteomes" id="UP000326202">
    <property type="component" value="Chromosome"/>
</dbReference>
<organism evidence="1 2">
    <name type="scientific">Hypericibacter terrae</name>
    <dbReference type="NCBI Taxonomy" id="2602015"/>
    <lineage>
        <taxon>Bacteria</taxon>
        <taxon>Pseudomonadati</taxon>
        <taxon>Pseudomonadota</taxon>
        <taxon>Alphaproteobacteria</taxon>
        <taxon>Rhodospirillales</taxon>
        <taxon>Dongiaceae</taxon>
        <taxon>Hypericibacter</taxon>
    </lineage>
</organism>
<dbReference type="SUPFAM" id="SSF56112">
    <property type="entry name" value="Protein kinase-like (PK-like)"/>
    <property type="match status" value="1"/>
</dbReference>
<name>A0A5J6MCX8_9PROT</name>
<keyword evidence="2" id="KW-1185">Reference proteome</keyword>
<dbReference type="OrthoDB" id="179763at2"/>
<dbReference type="RefSeq" id="WP_151175729.1">
    <property type="nucleotide sequence ID" value="NZ_CP042906.1"/>
</dbReference>
<evidence type="ECO:0000313" key="2">
    <source>
        <dbReference type="Proteomes" id="UP000326202"/>
    </source>
</evidence>
<sequence>MSERRLGQASTADEAAVENALRRIPELHGQDLTYERIAAGITNANWRIRRRPGNELLFLKVPGTGTELFIDRKAAHDANMTAALVGVGPRVLHYQEDSGVEVFEYLTGYRSCNSIDFRDRDLRMNALAALKRLHHGPALRLTKTYFDMIEEHRRQIDDLSAALPRDWEALQWHYDRIRRALTAAGLDVVPCINDTYVTDFMVNDRKEIKLVDFEYASNNDRCADLAIWFFELFFAETIEDELIEAYFGACRPELKARVAVYKVLICIKWTLWASVQRRLSTLRFDYAKYGAWLNLRGRFHLRDWRWEAYLRAL</sequence>
<dbReference type="AlphaFoldDB" id="A0A5J6MCX8"/>
<dbReference type="PANTHER" id="PTHR22603">
    <property type="entry name" value="CHOLINE/ETHANOALAMINE KINASE"/>
    <property type="match status" value="1"/>
</dbReference>
<proteinExistence type="predicted"/>
<dbReference type="GO" id="GO:0006646">
    <property type="term" value="P:phosphatidylethanolamine biosynthetic process"/>
    <property type="evidence" value="ECO:0007669"/>
    <property type="project" value="TreeGrafter"/>
</dbReference>
<keyword evidence="1" id="KW-0808">Transferase</keyword>
<dbReference type="InterPro" id="IPR011009">
    <property type="entry name" value="Kinase-like_dom_sf"/>
</dbReference>
<dbReference type="Gene3D" id="3.30.200.20">
    <property type="entry name" value="Phosphorylase Kinase, domain 1"/>
    <property type="match status" value="1"/>
</dbReference>
<dbReference type="Pfam" id="PF01633">
    <property type="entry name" value="Choline_kinase"/>
    <property type="match status" value="1"/>
</dbReference>
<reference evidence="1 2" key="1">
    <citation type="submission" date="2019-08" db="EMBL/GenBank/DDBJ databases">
        <title>Hyperibacter terrae gen. nov., sp. nov. and Hyperibacter viscosus sp. nov., two new members in the family Rhodospirillaceae isolated from the rhizosphere of Hypericum perforatum.</title>
        <authorList>
            <person name="Noviana Z."/>
        </authorList>
    </citation>
    <scope>NUCLEOTIDE SEQUENCE [LARGE SCALE GENOMIC DNA]</scope>
    <source>
        <strain evidence="1 2">R5913</strain>
    </source>
</reference>
<dbReference type="Gene3D" id="3.90.1200.10">
    <property type="match status" value="1"/>
</dbReference>